<evidence type="ECO:0000313" key="1">
    <source>
        <dbReference type="EMBL" id="AMM31877.1"/>
    </source>
</evidence>
<proteinExistence type="predicted"/>
<accession>A0A126ZY48</accession>
<dbReference type="RefSeq" id="WP_066496498.1">
    <property type="nucleotide sequence ID" value="NZ_BJMO01000066.1"/>
</dbReference>
<protein>
    <submittedName>
        <fullName evidence="1">Uncharacterized protein</fullName>
    </submittedName>
</protein>
<sequence length="103" mass="11105">MQTWENDYERVVASQPVTESDRTSEVLRIPGSALTAFPTAPAVVTVSVHGVERSVLWSPRSDERRSGTLAVGLDVMSTLPVREAVRIGVRGDVFVLCPEPAAA</sequence>
<gene>
    <name evidence="1" type="ORF">SA2016_1195</name>
</gene>
<dbReference type="AlphaFoldDB" id="A0A126ZY48"/>
<keyword evidence="2" id="KW-1185">Reference proteome</keyword>
<dbReference type="EMBL" id="CP014518">
    <property type="protein sequence ID" value="AMM31877.1"/>
    <property type="molecule type" value="Genomic_DNA"/>
</dbReference>
<reference evidence="1 2" key="1">
    <citation type="submission" date="2016-02" db="EMBL/GenBank/DDBJ databases">
        <title>Complete genome of Sinomonas atrocyanea KCTC 3377.</title>
        <authorList>
            <person name="Kim K.M."/>
        </authorList>
    </citation>
    <scope>NUCLEOTIDE SEQUENCE [LARGE SCALE GENOMIC DNA]</scope>
    <source>
        <strain evidence="1 2">KCTC 3377</strain>
    </source>
</reference>
<name>A0A126ZY48_9MICC</name>
<dbReference type="STRING" id="37927.SA2016_1195"/>
<dbReference type="Proteomes" id="UP000070134">
    <property type="component" value="Chromosome"/>
</dbReference>
<evidence type="ECO:0000313" key="2">
    <source>
        <dbReference type="Proteomes" id="UP000070134"/>
    </source>
</evidence>
<dbReference type="KEGG" id="satk:SA2016_1195"/>
<organism evidence="1 2">
    <name type="scientific">Sinomonas atrocyanea</name>
    <dbReference type="NCBI Taxonomy" id="37927"/>
    <lineage>
        <taxon>Bacteria</taxon>
        <taxon>Bacillati</taxon>
        <taxon>Actinomycetota</taxon>
        <taxon>Actinomycetes</taxon>
        <taxon>Micrococcales</taxon>
        <taxon>Micrococcaceae</taxon>
        <taxon>Sinomonas</taxon>
    </lineage>
</organism>